<dbReference type="FunFam" id="1.10.720.40:FF:000001">
    <property type="entry name" value="LEM domain containing 2, isoform CRA_a"/>
    <property type="match status" value="1"/>
</dbReference>
<dbReference type="Gene3D" id="1.10.720.40">
    <property type="match status" value="1"/>
</dbReference>
<dbReference type="GO" id="GO:0005654">
    <property type="term" value="C:nucleoplasm"/>
    <property type="evidence" value="ECO:0007669"/>
    <property type="project" value="TreeGrafter"/>
</dbReference>
<evidence type="ECO:0000256" key="1">
    <source>
        <dbReference type="PROSITE-ProRule" id="PRU00023"/>
    </source>
</evidence>
<dbReference type="PROSITE" id="PS50297">
    <property type="entry name" value="ANK_REP_REGION"/>
    <property type="match status" value="1"/>
</dbReference>
<dbReference type="GO" id="GO:0004520">
    <property type="term" value="F:DNA endonuclease activity"/>
    <property type="evidence" value="ECO:0007669"/>
    <property type="project" value="TreeGrafter"/>
</dbReference>
<dbReference type="InterPro" id="IPR011015">
    <property type="entry name" value="LEM/LEM-like_dom_sf"/>
</dbReference>
<sequence length="552" mass="62277">MTEGGYRNTLHLLAASSSVTALDAARNLLENGANVSARSDDGLTPLHVACAYDCLAMAQLLMCHGASIHIEDNNGRTPYSMATGSTQKFLQRMMTKNTKEQRGIIRRLLACHTMVKQHTKEKCFLKNIRKKIQRSLDGIRRRSRPCLDRIEHHFFKDVLPVTEATPTSVAAPTASSPANLLYPLIDGMPQPFSTKDSKSGSDTKTTKVSKAINGTELFITMRQKACPYSEEMRNSHPAPLFPHQASSTTVPEFERNDNNLTTLQRKRSSNFSKNIEHASEVSTWVQERDSSQETEESEVYLTADESFDFGDLRKRLEQVLAELLNNVSCSFNNPSDKTFILSTIFGFLKIEIRNPVSPSYVDDDQLCKIRRLNDTELKAELKKVGVIAGPICSRTRKLYEKKLVNARREVAETRSAQYSRQLELTIRGLTSSGLGKLLDDKASSCDMVREEFQLCGVNAFCYLLLDSRKISEDVESIDLKDFVSSIFYVGKGSKVKCLYKIRPFAHLLEAKKVREVQSPKLVYVANFCYLSEIEKIISEFNFLYSCLFVIIF</sequence>
<reference evidence="3 4" key="1">
    <citation type="submission" date="2013-11" db="EMBL/GenBank/DDBJ databases">
        <title>Draft genome of the bovine lungworm Dictyocaulus viviparus.</title>
        <authorList>
            <person name="Mitreva M."/>
        </authorList>
    </citation>
    <scope>NUCLEOTIDE SEQUENCE [LARGE SCALE GENOMIC DNA]</scope>
    <source>
        <strain evidence="3 4">HannoverDv2000</strain>
    </source>
</reference>
<dbReference type="PROSITE" id="PS50954">
    <property type="entry name" value="LEM"/>
    <property type="match status" value="1"/>
</dbReference>
<dbReference type="GO" id="GO:0000724">
    <property type="term" value="P:double-strand break repair via homologous recombination"/>
    <property type="evidence" value="ECO:0007669"/>
    <property type="project" value="TreeGrafter"/>
</dbReference>
<dbReference type="SUPFAM" id="SSF63451">
    <property type="entry name" value="LEM domain"/>
    <property type="match status" value="1"/>
</dbReference>
<dbReference type="PROSITE" id="PS50088">
    <property type="entry name" value="ANK_REPEAT"/>
    <property type="match status" value="1"/>
</dbReference>
<dbReference type="Gene3D" id="1.25.40.20">
    <property type="entry name" value="Ankyrin repeat-containing domain"/>
    <property type="match status" value="1"/>
</dbReference>
<dbReference type="Proteomes" id="UP000053766">
    <property type="component" value="Unassembled WGS sequence"/>
</dbReference>
<reference evidence="4" key="2">
    <citation type="journal article" date="2016" name="Sci. Rep.">
        <title>Dictyocaulus viviparus genome, variome and transcriptome elucidate lungworm biology and support future intervention.</title>
        <authorList>
            <person name="McNulty S.N."/>
            <person name="Strube C."/>
            <person name="Rosa B.A."/>
            <person name="Martin J.C."/>
            <person name="Tyagi R."/>
            <person name="Choi Y.J."/>
            <person name="Wang Q."/>
            <person name="Hallsworth Pepin K."/>
            <person name="Zhang X."/>
            <person name="Ozersky P."/>
            <person name="Wilson R.K."/>
            <person name="Sternberg P.W."/>
            <person name="Gasser R.B."/>
            <person name="Mitreva M."/>
        </authorList>
    </citation>
    <scope>NUCLEOTIDE SEQUENCE [LARGE SCALE GENOMIC DNA]</scope>
    <source>
        <strain evidence="4">HannoverDv2000</strain>
    </source>
</reference>
<dbReference type="InterPro" id="IPR002110">
    <property type="entry name" value="Ankyrin_rpt"/>
</dbReference>
<organism evidence="3 4">
    <name type="scientific">Dictyocaulus viviparus</name>
    <name type="common">Bovine lungworm</name>
    <dbReference type="NCBI Taxonomy" id="29172"/>
    <lineage>
        <taxon>Eukaryota</taxon>
        <taxon>Metazoa</taxon>
        <taxon>Ecdysozoa</taxon>
        <taxon>Nematoda</taxon>
        <taxon>Chromadorea</taxon>
        <taxon>Rhabditida</taxon>
        <taxon>Rhabditina</taxon>
        <taxon>Rhabditomorpha</taxon>
        <taxon>Strongyloidea</taxon>
        <taxon>Metastrongylidae</taxon>
        <taxon>Dictyocaulus</taxon>
    </lineage>
</organism>
<dbReference type="GO" id="GO:0000712">
    <property type="term" value="P:resolution of meiotic recombination intermediates"/>
    <property type="evidence" value="ECO:0007669"/>
    <property type="project" value="TreeGrafter"/>
</dbReference>
<feature type="domain" description="LEM" evidence="2">
    <location>
        <begin position="366"/>
        <end position="410"/>
    </location>
</feature>
<accession>A0A0D8XQL2</accession>
<name>A0A0D8XQL2_DICVI</name>
<dbReference type="CDD" id="cd12940">
    <property type="entry name" value="LEM_LAP2_LEMD1"/>
    <property type="match status" value="1"/>
</dbReference>
<dbReference type="OrthoDB" id="1601181at2759"/>
<dbReference type="EMBL" id="KN716372">
    <property type="protein sequence ID" value="KJH46042.1"/>
    <property type="molecule type" value="Genomic_DNA"/>
</dbReference>
<dbReference type="Pfam" id="PF03020">
    <property type="entry name" value="LEM"/>
    <property type="match status" value="1"/>
</dbReference>
<gene>
    <name evidence="3" type="ORF">DICVIV_07892</name>
</gene>
<evidence type="ECO:0000313" key="3">
    <source>
        <dbReference type="EMBL" id="KJH46042.1"/>
    </source>
</evidence>
<dbReference type="InterPro" id="IPR034998">
    <property type="entry name" value="ANKLE1"/>
</dbReference>
<keyword evidence="4" id="KW-1185">Reference proteome</keyword>
<dbReference type="InterPro" id="IPR036770">
    <property type="entry name" value="Ankyrin_rpt-contain_sf"/>
</dbReference>
<dbReference type="Pfam" id="PF13857">
    <property type="entry name" value="Ank_5"/>
    <property type="match status" value="1"/>
</dbReference>
<dbReference type="SMART" id="SM00248">
    <property type="entry name" value="ANK"/>
    <property type="match status" value="2"/>
</dbReference>
<dbReference type="InterPro" id="IPR003887">
    <property type="entry name" value="LEM_dom"/>
</dbReference>
<protein>
    <submittedName>
        <fullName evidence="3">LEM domain protein</fullName>
    </submittedName>
</protein>
<dbReference type="Pfam" id="PF22945">
    <property type="entry name" value="LEM-3_GIY-YIG"/>
    <property type="match status" value="1"/>
</dbReference>
<dbReference type="GO" id="GO:0005737">
    <property type="term" value="C:cytoplasm"/>
    <property type="evidence" value="ECO:0007669"/>
    <property type="project" value="TreeGrafter"/>
</dbReference>
<evidence type="ECO:0000313" key="4">
    <source>
        <dbReference type="Proteomes" id="UP000053766"/>
    </source>
</evidence>
<dbReference type="SMART" id="SM00540">
    <property type="entry name" value="LEM"/>
    <property type="match status" value="1"/>
</dbReference>
<dbReference type="SUPFAM" id="SSF48403">
    <property type="entry name" value="Ankyrin repeat"/>
    <property type="match status" value="1"/>
</dbReference>
<keyword evidence="1" id="KW-0040">ANK repeat</keyword>
<proteinExistence type="predicted"/>
<evidence type="ECO:0000259" key="2">
    <source>
        <dbReference type="PROSITE" id="PS50954"/>
    </source>
</evidence>
<dbReference type="STRING" id="29172.A0A0D8XQL2"/>
<feature type="repeat" description="ANK" evidence="1">
    <location>
        <begin position="41"/>
        <end position="73"/>
    </location>
</feature>
<dbReference type="AlphaFoldDB" id="A0A0D8XQL2"/>
<dbReference type="PANTHER" id="PTHR46427:SF1">
    <property type="entry name" value="ANKYRIN REPEAT AND LEM DOMAIN-CONTAINING PROTEIN 1"/>
    <property type="match status" value="1"/>
</dbReference>
<dbReference type="PANTHER" id="PTHR46427">
    <property type="entry name" value="ANKYRIN REPEAT AND LEM DOMAIN-CONTAINING PROTEIN 1"/>
    <property type="match status" value="1"/>
</dbReference>